<protein>
    <submittedName>
        <fullName evidence="1">Tocopherol cyclase family protein</fullName>
    </submittedName>
</protein>
<dbReference type="PANTHER" id="PTHR35309">
    <property type="match status" value="1"/>
</dbReference>
<keyword evidence="2" id="KW-1185">Reference proteome</keyword>
<dbReference type="AlphaFoldDB" id="A0AAW9QN57"/>
<proteinExistence type="predicted"/>
<name>A0AAW9QN57_9CHRO</name>
<reference evidence="1 2" key="1">
    <citation type="submission" date="2024-01" db="EMBL/GenBank/DDBJ databases">
        <title>Genomic insights into the taxonomy and metabolism of the cyanobacterium Pannus brasiliensis CCIBt3594.</title>
        <authorList>
            <person name="Machado M."/>
            <person name="Botero N.B."/>
            <person name="Andreote A.P.D."/>
            <person name="Feitosa A.M.T."/>
            <person name="Popin R."/>
            <person name="Sivonen K."/>
            <person name="Fiore M.F."/>
        </authorList>
    </citation>
    <scope>NUCLEOTIDE SEQUENCE [LARGE SCALE GENOMIC DNA]</scope>
    <source>
        <strain evidence="1 2">CCIBt3594</strain>
    </source>
</reference>
<dbReference type="Pfam" id="PF14249">
    <property type="entry name" value="Tocopherol_cycl"/>
    <property type="match status" value="1"/>
</dbReference>
<dbReference type="EMBL" id="JBAFSM010000026">
    <property type="protein sequence ID" value="MEG3438320.1"/>
    <property type="molecule type" value="Genomic_DNA"/>
</dbReference>
<evidence type="ECO:0000313" key="2">
    <source>
        <dbReference type="Proteomes" id="UP001328733"/>
    </source>
</evidence>
<comment type="caution">
    <text evidence="1">The sequence shown here is derived from an EMBL/GenBank/DDBJ whole genome shotgun (WGS) entry which is preliminary data.</text>
</comment>
<sequence>MTDRFFEGWYFRVALPELGDGFAFMYSIQDPKGDRVNSGGAVQILAPGDRYLCRTFPDTRKFWATRYELGLGHWRRTGVKGRPRYLDPEEFENSIEEGYQATLTYHRGRVHDPVTGNICQWSYSVEPIYTWGSPRRPPKATAGLLSYLPIADPGWQILLASAVATGYIDWMGDRYEFHRVPFYSEKNWGYSFPDRWFWINGNAFPDHPDLTITAVGSTRKLFGFTEEVGIIGIHYLDRFYEFVPWNSRVCWRVDTWGSWEMSAENEGYRVYLVGKTEHPPASVRVPTENGLTFRCLDTLRGDLYLKLEDYCGGLVLEGRTSLAGLEIGGIWPDRWRNDG</sequence>
<accession>A0AAW9QN57</accession>
<organism evidence="1 2">
    <name type="scientific">Pannus brasiliensis CCIBt3594</name>
    <dbReference type="NCBI Taxonomy" id="1427578"/>
    <lineage>
        <taxon>Bacteria</taxon>
        <taxon>Bacillati</taxon>
        <taxon>Cyanobacteriota</taxon>
        <taxon>Cyanophyceae</taxon>
        <taxon>Oscillatoriophycideae</taxon>
        <taxon>Chroococcales</taxon>
        <taxon>Microcystaceae</taxon>
        <taxon>Pannus</taxon>
    </lineage>
</organism>
<evidence type="ECO:0000313" key="1">
    <source>
        <dbReference type="EMBL" id="MEG3438320.1"/>
    </source>
</evidence>
<gene>
    <name evidence="1" type="ORF">V0288_14415</name>
</gene>
<dbReference type="InterPro" id="IPR025893">
    <property type="entry name" value="Tocopherol_cyclase"/>
</dbReference>
<dbReference type="GO" id="GO:0009976">
    <property type="term" value="F:tocopherol cyclase activity"/>
    <property type="evidence" value="ECO:0007669"/>
    <property type="project" value="InterPro"/>
</dbReference>
<dbReference type="PANTHER" id="PTHR35309:SF4">
    <property type="entry name" value="TOCOPHEROL CYCLASE"/>
    <property type="match status" value="1"/>
</dbReference>
<dbReference type="Proteomes" id="UP001328733">
    <property type="component" value="Unassembled WGS sequence"/>
</dbReference>